<gene>
    <name evidence="4" type="ORF">BJ976_000686</name>
</gene>
<dbReference type="EMBL" id="JACHMC010000001">
    <property type="protein sequence ID" value="MBB4882335.1"/>
    <property type="molecule type" value="Genomic_DNA"/>
</dbReference>
<keyword evidence="5" id="KW-1185">Reference proteome</keyword>
<feature type="compositionally biased region" description="Low complexity" evidence="1">
    <location>
        <begin position="212"/>
        <end position="229"/>
    </location>
</feature>
<dbReference type="OrthoDB" id="3381462at2"/>
<accession>A0A4Y8X1L3</accession>
<proteinExistence type="predicted"/>
<evidence type="ECO:0000313" key="5">
    <source>
        <dbReference type="Proteomes" id="UP000560081"/>
    </source>
</evidence>
<name>A0A4Y8X1L3_9MICC</name>
<keyword evidence="2" id="KW-0472">Membrane</keyword>
<organism evidence="4 5">
    <name type="scientific">Micrococcus flavus</name>
    <dbReference type="NCBI Taxonomy" id="384602"/>
    <lineage>
        <taxon>Bacteria</taxon>
        <taxon>Bacillati</taxon>
        <taxon>Actinomycetota</taxon>
        <taxon>Actinomycetes</taxon>
        <taxon>Micrococcales</taxon>
        <taxon>Micrococcaceae</taxon>
        <taxon>Micrococcus</taxon>
    </lineage>
</organism>
<sequence>MSFMMTSPSGPAAGGLPQGELLATYSTYAQAREQVDRLAATDFPVSAVSIVGKDLRVVERVRGRLDYGQVALGAALRGLLFGALIGVFLLMFDPSGGWMQVLTSALLGVAVWMIFGVVGFAARKGRHGFASTQYVVPGGYDLVVAFEHAARARQELGLTGRPSGVADQAPAPAVEDGAPAEPTPAVPTTPMPTQGGSHAAPAPGQGPTDPVDASASAGATAPADAAPTGLDRSYGVSLPPEEVQRLIEARGGRPSPVPGPQDAPRPDPDAPQR</sequence>
<feature type="transmembrane region" description="Helical" evidence="2">
    <location>
        <begin position="98"/>
        <end position="122"/>
    </location>
</feature>
<dbReference type="Pfam" id="PF11181">
    <property type="entry name" value="YflT"/>
    <property type="match status" value="1"/>
</dbReference>
<protein>
    <recommendedName>
        <fullName evidence="3">General stress protein 17M-like domain-containing protein</fullName>
    </recommendedName>
</protein>
<feature type="domain" description="General stress protein 17M-like" evidence="3">
    <location>
        <begin position="21"/>
        <end position="105"/>
    </location>
</feature>
<comment type="caution">
    <text evidence="4">The sequence shown here is derived from an EMBL/GenBank/DDBJ whole genome shotgun (WGS) entry which is preliminary data.</text>
</comment>
<dbReference type="InterPro" id="IPR025889">
    <property type="entry name" value="GSP17M-like_dom"/>
</dbReference>
<evidence type="ECO:0000313" key="4">
    <source>
        <dbReference type="EMBL" id="MBB4882335.1"/>
    </source>
</evidence>
<dbReference type="Proteomes" id="UP000560081">
    <property type="component" value="Unassembled WGS sequence"/>
</dbReference>
<dbReference type="RefSeq" id="WP_135029639.1">
    <property type="nucleotide sequence ID" value="NZ_BMLA01000005.1"/>
</dbReference>
<evidence type="ECO:0000256" key="2">
    <source>
        <dbReference type="SAM" id="Phobius"/>
    </source>
</evidence>
<feature type="compositionally biased region" description="Basic and acidic residues" evidence="1">
    <location>
        <begin position="264"/>
        <end position="273"/>
    </location>
</feature>
<keyword evidence="2" id="KW-1133">Transmembrane helix</keyword>
<feature type="transmembrane region" description="Helical" evidence="2">
    <location>
        <begin position="70"/>
        <end position="92"/>
    </location>
</feature>
<evidence type="ECO:0000256" key="1">
    <source>
        <dbReference type="SAM" id="MobiDB-lite"/>
    </source>
</evidence>
<reference evidence="4 5" key="1">
    <citation type="submission" date="2020-08" db="EMBL/GenBank/DDBJ databases">
        <title>Sequencing the genomes of 1000 actinobacteria strains.</title>
        <authorList>
            <person name="Klenk H.-P."/>
        </authorList>
    </citation>
    <scope>NUCLEOTIDE SEQUENCE [LARGE SCALE GENOMIC DNA]</scope>
    <source>
        <strain evidence="4 5">DSM 19079</strain>
    </source>
</reference>
<dbReference type="AlphaFoldDB" id="A0A4Y8X1L3"/>
<evidence type="ECO:0000259" key="3">
    <source>
        <dbReference type="Pfam" id="PF11181"/>
    </source>
</evidence>
<keyword evidence="2" id="KW-0812">Transmembrane</keyword>
<feature type="compositionally biased region" description="Basic and acidic residues" evidence="1">
    <location>
        <begin position="242"/>
        <end position="251"/>
    </location>
</feature>
<feature type="compositionally biased region" description="Pro residues" evidence="1">
    <location>
        <begin position="181"/>
        <end position="190"/>
    </location>
</feature>
<feature type="region of interest" description="Disordered" evidence="1">
    <location>
        <begin position="158"/>
        <end position="273"/>
    </location>
</feature>